<accession>A0A0F9QS46</accession>
<dbReference type="SUPFAM" id="SSF49785">
    <property type="entry name" value="Galactose-binding domain-like"/>
    <property type="match status" value="1"/>
</dbReference>
<proteinExistence type="inferred from homology"/>
<dbReference type="PRINTS" id="PR00738">
    <property type="entry name" value="GLHYDRLASE20"/>
</dbReference>
<dbReference type="EMBL" id="LAZR01001400">
    <property type="protein sequence ID" value="KKN45264.1"/>
    <property type="molecule type" value="Genomic_DNA"/>
</dbReference>
<dbReference type="InterPro" id="IPR015883">
    <property type="entry name" value="Glyco_hydro_20_cat"/>
</dbReference>
<keyword evidence="2" id="KW-0378">Hydrolase</keyword>
<name>A0A0F9QS46_9ZZZZ</name>
<dbReference type="Gene3D" id="2.60.120.260">
    <property type="entry name" value="Galactose-binding domain-like"/>
    <property type="match status" value="1"/>
</dbReference>
<evidence type="ECO:0000259" key="3">
    <source>
        <dbReference type="Pfam" id="PF00728"/>
    </source>
</evidence>
<dbReference type="PANTHER" id="PTHR21040">
    <property type="entry name" value="BCDNA.GH04120"/>
    <property type="match status" value="1"/>
</dbReference>
<evidence type="ECO:0000256" key="1">
    <source>
        <dbReference type="ARBA" id="ARBA00006285"/>
    </source>
</evidence>
<protein>
    <recommendedName>
        <fullName evidence="3">Glycoside hydrolase family 20 catalytic domain-containing protein</fullName>
    </recommendedName>
</protein>
<dbReference type="SUPFAM" id="SSF51445">
    <property type="entry name" value="(Trans)glycosidases"/>
    <property type="match status" value="1"/>
</dbReference>
<dbReference type="InterPro" id="IPR038901">
    <property type="entry name" value="HEXDC-like"/>
</dbReference>
<organism evidence="4">
    <name type="scientific">marine sediment metagenome</name>
    <dbReference type="NCBI Taxonomy" id="412755"/>
    <lineage>
        <taxon>unclassified sequences</taxon>
        <taxon>metagenomes</taxon>
        <taxon>ecological metagenomes</taxon>
    </lineage>
</organism>
<comment type="similarity">
    <text evidence="1">Belongs to the glycosyl hydrolase 20 family.</text>
</comment>
<reference evidence="4" key="1">
    <citation type="journal article" date="2015" name="Nature">
        <title>Complex archaea that bridge the gap between prokaryotes and eukaryotes.</title>
        <authorList>
            <person name="Spang A."/>
            <person name="Saw J.H."/>
            <person name="Jorgensen S.L."/>
            <person name="Zaremba-Niedzwiedzka K."/>
            <person name="Martijn J."/>
            <person name="Lind A.E."/>
            <person name="van Eijk R."/>
            <person name="Schleper C."/>
            <person name="Guy L."/>
            <person name="Ettema T.J."/>
        </authorList>
    </citation>
    <scope>NUCLEOTIDE SEQUENCE</scope>
</reference>
<dbReference type="InterPro" id="IPR008979">
    <property type="entry name" value="Galactose-bd-like_sf"/>
</dbReference>
<dbReference type="Pfam" id="PF00728">
    <property type="entry name" value="Glyco_hydro_20"/>
    <property type="match status" value="1"/>
</dbReference>
<dbReference type="GO" id="GO:0005975">
    <property type="term" value="P:carbohydrate metabolic process"/>
    <property type="evidence" value="ECO:0007669"/>
    <property type="project" value="InterPro"/>
</dbReference>
<dbReference type="Gene3D" id="3.20.20.80">
    <property type="entry name" value="Glycosidases"/>
    <property type="match status" value="1"/>
</dbReference>
<feature type="domain" description="Glycoside hydrolase family 20 catalytic" evidence="3">
    <location>
        <begin position="28"/>
        <end position="263"/>
    </location>
</feature>
<dbReference type="GO" id="GO:0004563">
    <property type="term" value="F:beta-N-acetylhexosaminidase activity"/>
    <property type="evidence" value="ECO:0007669"/>
    <property type="project" value="InterPro"/>
</dbReference>
<dbReference type="InterPro" id="IPR025705">
    <property type="entry name" value="Beta_hexosaminidase_sua/sub"/>
</dbReference>
<dbReference type="AlphaFoldDB" id="A0A0F9QS46"/>
<dbReference type="PANTHER" id="PTHR21040:SF8">
    <property type="entry name" value="BCDNA.GH04120"/>
    <property type="match status" value="1"/>
</dbReference>
<gene>
    <name evidence="4" type="ORF">LCGC14_0684710</name>
</gene>
<dbReference type="InterPro" id="IPR017853">
    <property type="entry name" value="GH"/>
</dbReference>
<feature type="non-terminal residue" evidence="4">
    <location>
        <position position="1"/>
    </location>
</feature>
<evidence type="ECO:0000256" key="2">
    <source>
        <dbReference type="ARBA" id="ARBA00022801"/>
    </source>
</evidence>
<comment type="caution">
    <text evidence="4">The sequence shown here is derived from an EMBL/GenBank/DDBJ whole genome shotgun (WGS) entry which is preliminary data.</text>
</comment>
<evidence type="ECO:0000313" key="4">
    <source>
        <dbReference type="EMBL" id="KKN45264.1"/>
    </source>
</evidence>
<sequence>LIQLLNSSHDKFSINKIKILDFPALRIRGISDDISRGQAPTIENLKKFIKELSHYKINQYYLVNIQDMFKFTNHPEIGKDRGSYSKEEITELHNYAKKHFIELIPIFQTIGHWENILCHPDYWKYGEFPGSNSLNIANEEIYGLLDEMISELSEVFKSEYFHVGADESWDVGKVASKKFIEDADIGKAYLNHYKRVYDIAKKHGYKKLIIYHDILYKYEEVLESLPKDIIIMYWKYNTKETHPILKKIKKYNFPIIVCPSIMDFNRIFPSIDKYEKNIINLIKFAYNMGITREVTSSWGDYRNKEIRENRFYGFIFSAMVGWNPLKESNIFLFWKCLFIHFFGIQNSKLVRVFSKFRLIQDKKRLHIRPTEYYNHFFAHPYAKKTKKYKKNINTRQFGKLISELNDIIQMCEELENIVPKNKINITNLAFVAKHFRFYCKKRLNSKSLVRYMLVSEQYKLQKIKEIEDLKDELTSLLNEYETLWLKCAKKEGFKSIKTRYLWLITFYNDKIEQLKKNIKWENPNIDSELIYLNTEDLHKVHTTFYRKVINIEEKIEKAYLQVIAGTFAKVYINESYIGYTITRHSLNYRILENNIQIFNITEYLKQGDNLISIENVDFIGGVGSINIYGEIELAPTKIIKITTDKTWLAAREFDKDWASVKSFGRPPKITGGLCYPNFENSLHSKENDKFVIFNTVVSRKSKRSFRLIKIVFRLFRRLDILE</sequence>